<comment type="caution">
    <text evidence="10">Lacks conserved residue(s) required for the propagation of feature annotation.</text>
</comment>
<keyword evidence="6 10" id="KW-0547">Nucleotide-binding</keyword>
<keyword evidence="4 10" id="KW-0963">Cytoplasm</keyword>
<gene>
    <name evidence="10" type="primary">gltX</name>
    <name evidence="13" type="ORF">UY19_C0024G0004</name>
</gene>
<dbReference type="Gene3D" id="3.40.50.620">
    <property type="entry name" value="HUPs"/>
    <property type="match status" value="1"/>
</dbReference>
<evidence type="ECO:0000259" key="11">
    <source>
        <dbReference type="Pfam" id="PF00749"/>
    </source>
</evidence>
<dbReference type="GO" id="GO:0005524">
    <property type="term" value="F:ATP binding"/>
    <property type="evidence" value="ECO:0007669"/>
    <property type="project" value="UniProtKB-UniRule"/>
</dbReference>
<evidence type="ECO:0000256" key="10">
    <source>
        <dbReference type="HAMAP-Rule" id="MF_00022"/>
    </source>
</evidence>
<sequence>MPDSKKVRVRFAPSPTGPLHIGSARTALFNWLFARGNGGVFILRIEDTDKERSKGEFEEDILFGLKWLGLGHDEFSRQSERGDIYKKYLEQLLQEEKAYYCFCSKEKLQAEKEGMLAEGRAPRYSGTCRTLSKQEAQKKKDAGEGCVIRLKMPETKISFKDIIRGEITFEGALMGDSVIARDLDTPLYNFVVVIDDIWSEITHVIRGEDHISNTPRQIVLMDALGFEKPKFAHLPMILNLDRSKMSKRFADTALREYIQKGYVKEALINFIGLLGWHPEGDREILSIENLVSEFSLEKVQKSGAVFNQEKLDWLSNLYTKQMDNKVFAKIAKDFIPENWELNEAMMNSVKERINRFGELEDLVRFYFELPQYEAALLVWKEMSKGQVKESLEKARGIVEAIPDTDFKTDLLEKTILEAISGESRGEILWPLRVALSGQKNSPSPFEIMAALGKEESLARIDRALTK</sequence>
<dbReference type="InterPro" id="IPR045462">
    <property type="entry name" value="aa-tRNA-synth_I_cd-bd"/>
</dbReference>
<comment type="subunit">
    <text evidence="3 10">Monomer.</text>
</comment>
<dbReference type="Proteomes" id="UP000033882">
    <property type="component" value="Unassembled WGS sequence"/>
</dbReference>
<dbReference type="GO" id="GO:0004818">
    <property type="term" value="F:glutamate-tRNA ligase activity"/>
    <property type="evidence" value="ECO:0007669"/>
    <property type="project" value="UniProtKB-UniRule"/>
</dbReference>
<dbReference type="Gene3D" id="1.10.10.350">
    <property type="match status" value="1"/>
</dbReference>
<comment type="similarity">
    <text evidence="2 10">Belongs to the class-I aminoacyl-tRNA synthetase family. Glutamate--tRNA ligase type 1 subfamily.</text>
</comment>
<dbReference type="CDD" id="cd00808">
    <property type="entry name" value="GluRS_core"/>
    <property type="match status" value="1"/>
</dbReference>
<protein>
    <recommendedName>
        <fullName evidence="10">Glutamate--tRNA ligase</fullName>
        <ecNumber evidence="10">6.1.1.17</ecNumber>
    </recommendedName>
    <alternativeName>
        <fullName evidence="10">Glutamyl-tRNA synthetase</fullName>
        <shortName evidence="10">GluRS</shortName>
    </alternativeName>
</protein>
<dbReference type="InterPro" id="IPR000924">
    <property type="entry name" value="Glu/Gln-tRNA-synth"/>
</dbReference>
<comment type="caution">
    <text evidence="13">The sequence shown here is derived from an EMBL/GenBank/DDBJ whole genome shotgun (WGS) entry which is preliminary data.</text>
</comment>
<dbReference type="GO" id="GO:0000049">
    <property type="term" value="F:tRNA binding"/>
    <property type="evidence" value="ECO:0007669"/>
    <property type="project" value="InterPro"/>
</dbReference>
<dbReference type="EC" id="6.1.1.17" evidence="10"/>
<dbReference type="InterPro" id="IPR008925">
    <property type="entry name" value="aa_tRNA-synth_I_cd-bd_sf"/>
</dbReference>
<feature type="domain" description="Aminoacyl-tRNA synthetase class I anticodon-binding" evidence="12">
    <location>
        <begin position="328"/>
        <end position="464"/>
    </location>
</feature>
<dbReference type="InterPro" id="IPR020751">
    <property type="entry name" value="aa-tRNA-synth_I_codon-bd_sub2"/>
</dbReference>
<evidence type="ECO:0000256" key="2">
    <source>
        <dbReference type="ARBA" id="ARBA00007894"/>
    </source>
</evidence>
<accession>A0A0G1U411</accession>
<dbReference type="PANTHER" id="PTHR43311:SF2">
    <property type="entry name" value="GLUTAMATE--TRNA LIGASE, MITOCHONDRIAL-RELATED"/>
    <property type="match status" value="1"/>
</dbReference>
<dbReference type="PRINTS" id="PR00987">
    <property type="entry name" value="TRNASYNTHGLU"/>
</dbReference>
<evidence type="ECO:0000256" key="9">
    <source>
        <dbReference type="ARBA" id="ARBA00023146"/>
    </source>
</evidence>
<evidence type="ECO:0000313" key="13">
    <source>
        <dbReference type="EMBL" id="KKU88784.1"/>
    </source>
</evidence>
<keyword evidence="7 10" id="KW-0067">ATP-binding</keyword>
<evidence type="ECO:0000256" key="8">
    <source>
        <dbReference type="ARBA" id="ARBA00022917"/>
    </source>
</evidence>
<evidence type="ECO:0000256" key="3">
    <source>
        <dbReference type="ARBA" id="ARBA00011245"/>
    </source>
</evidence>
<proteinExistence type="inferred from homology"/>
<dbReference type="SUPFAM" id="SSF52374">
    <property type="entry name" value="Nucleotidylyl transferase"/>
    <property type="match status" value="1"/>
</dbReference>
<evidence type="ECO:0000313" key="14">
    <source>
        <dbReference type="Proteomes" id="UP000033882"/>
    </source>
</evidence>
<dbReference type="InterPro" id="IPR033910">
    <property type="entry name" value="GluRS_core"/>
</dbReference>
<feature type="short sequence motif" description="'KMSKS' region" evidence="10">
    <location>
        <begin position="244"/>
        <end position="248"/>
    </location>
</feature>
<dbReference type="EMBL" id="LCPB01000024">
    <property type="protein sequence ID" value="KKU88784.1"/>
    <property type="molecule type" value="Genomic_DNA"/>
</dbReference>
<dbReference type="NCBIfam" id="TIGR00464">
    <property type="entry name" value="gltX_bact"/>
    <property type="match status" value="1"/>
</dbReference>
<evidence type="ECO:0000256" key="1">
    <source>
        <dbReference type="ARBA" id="ARBA00004496"/>
    </source>
</evidence>
<keyword evidence="9 10" id="KW-0030">Aminoacyl-tRNA synthetase</keyword>
<evidence type="ECO:0000259" key="12">
    <source>
        <dbReference type="Pfam" id="PF19269"/>
    </source>
</evidence>
<dbReference type="SUPFAM" id="SSF48163">
    <property type="entry name" value="An anticodon-binding domain of class I aminoacyl-tRNA synthetases"/>
    <property type="match status" value="1"/>
</dbReference>
<comment type="subcellular location">
    <subcellularLocation>
        <location evidence="1 10">Cytoplasm</location>
    </subcellularLocation>
</comment>
<dbReference type="InterPro" id="IPR049940">
    <property type="entry name" value="GluQ/Sye"/>
</dbReference>
<evidence type="ECO:0000256" key="7">
    <source>
        <dbReference type="ARBA" id="ARBA00022840"/>
    </source>
</evidence>
<dbReference type="InterPro" id="IPR004527">
    <property type="entry name" value="Glu-tRNA-ligase_bac/mito"/>
</dbReference>
<dbReference type="InterPro" id="IPR014729">
    <property type="entry name" value="Rossmann-like_a/b/a_fold"/>
</dbReference>
<evidence type="ECO:0000256" key="5">
    <source>
        <dbReference type="ARBA" id="ARBA00022598"/>
    </source>
</evidence>
<dbReference type="Pfam" id="PF19269">
    <property type="entry name" value="Anticodon_2"/>
    <property type="match status" value="1"/>
</dbReference>
<feature type="short sequence motif" description="'HIGH' region" evidence="10">
    <location>
        <begin position="13"/>
        <end position="23"/>
    </location>
</feature>
<organism evidence="13 14">
    <name type="scientific">Candidatus Wolfebacteria bacterium GW2011_GWA2_47_9b</name>
    <dbReference type="NCBI Taxonomy" id="1619005"/>
    <lineage>
        <taxon>Bacteria</taxon>
        <taxon>Candidatus Wolfeibacteriota</taxon>
    </lineage>
</organism>
<dbReference type="PANTHER" id="PTHR43311">
    <property type="entry name" value="GLUTAMATE--TRNA LIGASE"/>
    <property type="match status" value="1"/>
</dbReference>
<feature type="domain" description="Glutamyl/glutaminyl-tRNA synthetase class Ib catalytic" evidence="11">
    <location>
        <begin position="6"/>
        <end position="313"/>
    </location>
</feature>
<dbReference type="Pfam" id="PF00749">
    <property type="entry name" value="tRNA-synt_1c"/>
    <property type="match status" value="1"/>
</dbReference>
<evidence type="ECO:0000256" key="4">
    <source>
        <dbReference type="ARBA" id="ARBA00022490"/>
    </source>
</evidence>
<evidence type="ECO:0000256" key="6">
    <source>
        <dbReference type="ARBA" id="ARBA00022741"/>
    </source>
</evidence>
<comment type="catalytic activity">
    <reaction evidence="10">
        <text>tRNA(Glu) + L-glutamate + ATP = L-glutamyl-tRNA(Glu) + AMP + diphosphate</text>
        <dbReference type="Rhea" id="RHEA:23540"/>
        <dbReference type="Rhea" id="RHEA-COMP:9663"/>
        <dbReference type="Rhea" id="RHEA-COMP:9680"/>
        <dbReference type="ChEBI" id="CHEBI:29985"/>
        <dbReference type="ChEBI" id="CHEBI:30616"/>
        <dbReference type="ChEBI" id="CHEBI:33019"/>
        <dbReference type="ChEBI" id="CHEBI:78442"/>
        <dbReference type="ChEBI" id="CHEBI:78520"/>
        <dbReference type="ChEBI" id="CHEBI:456215"/>
        <dbReference type="EC" id="6.1.1.17"/>
    </reaction>
</comment>
<dbReference type="GO" id="GO:0005829">
    <property type="term" value="C:cytosol"/>
    <property type="evidence" value="ECO:0007669"/>
    <property type="project" value="TreeGrafter"/>
</dbReference>
<comment type="function">
    <text evidence="10">Catalyzes the attachment of glutamate to tRNA(Glu) in a two-step reaction: glutamate is first activated by ATP to form Glu-AMP and then transferred to the acceptor end of tRNA(Glu).</text>
</comment>
<dbReference type="InterPro" id="IPR020058">
    <property type="entry name" value="Glu/Gln-tRNA-synth_Ib_cat-dom"/>
</dbReference>
<name>A0A0G1U411_9BACT</name>
<dbReference type="GO" id="GO:0006424">
    <property type="term" value="P:glutamyl-tRNA aminoacylation"/>
    <property type="evidence" value="ECO:0007669"/>
    <property type="project" value="UniProtKB-UniRule"/>
</dbReference>
<keyword evidence="8 10" id="KW-0648">Protein biosynthesis</keyword>
<feature type="binding site" evidence="10">
    <location>
        <position position="247"/>
    </location>
    <ligand>
        <name>ATP</name>
        <dbReference type="ChEBI" id="CHEBI:30616"/>
    </ligand>
</feature>
<dbReference type="AlphaFoldDB" id="A0A0G1U411"/>
<dbReference type="GO" id="GO:0008270">
    <property type="term" value="F:zinc ion binding"/>
    <property type="evidence" value="ECO:0007669"/>
    <property type="project" value="InterPro"/>
</dbReference>
<reference evidence="13 14" key="1">
    <citation type="journal article" date="2015" name="Nature">
        <title>rRNA introns, odd ribosomes, and small enigmatic genomes across a large radiation of phyla.</title>
        <authorList>
            <person name="Brown C.T."/>
            <person name="Hug L.A."/>
            <person name="Thomas B.C."/>
            <person name="Sharon I."/>
            <person name="Castelle C.J."/>
            <person name="Singh A."/>
            <person name="Wilkins M.J."/>
            <person name="Williams K.H."/>
            <person name="Banfield J.F."/>
        </authorList>
    </citation>
    <scope>NUCLEOTIDE SEQUENCE [LARGE SCALE GENOMIC DNA]</scope>
</reference>
<dbReference type="FunFam" id="3.40.50.620:FF:000007">
    <property type="entry name" value="Glutamate--tRNA ligase"/>
    <property type="match status" value="1"/>
</dbReference>
<dbReference type="HAMAP" id="MF_00022">
    <property type="entry name" value="Glu_tRNA_synth_type1"/>
    <property type="match status" value="1"/>
</dbReference>
<keyword evidence="5 10" id="KW-0436">Ligase</keyword>